<dbReference type="InterPro" id="IPR013545">
    <property type="entry name" value="T2SS_protein-GspG_C"/>
</dbReference>
<feature type="domain" description="Type II secretion system protein GspG C-terminal" evidence="1">
    <location>
        <begin position="152"/>
        <end position="225"/>
    </location>
</feature>
<organism evidence="2 3">
    <name type="scientific">Candidatus Fischerbacteria bacterium RBG_13_37_8</name>
    <dbReference type="NCBI Taxonomy" id="1817863"/>
    <lineage>
        <taxon>Bacteria</taxon>
        <taxon>Candidatus Fischeribacteriota</taxon>
    </lineage>
</organism>
<evidence type="ECO:0000259" key="1">
    <source>
        <dbReference type="Pfam" id="PF08334"/>
    </source>
</evidence>
<dbReference type="InterPro" id="IPR045584">
    <property type="entry name" value="Pilin-like"/>
</dbReference>
<dbReference type="AlphaFoldDB" id="A0A1F5VY24"/>
<evidence type="ECO:0000313" key="3">
    <source>
        <dbReference type="Proteomes" id="UP000178943"/>
    </source>
</evidence>
<accession>A0A1F5VY24</accession>
<sequence length="253" mass="29490">MMKLFSIIMIFGIVIMVGNSESPAVDKYRDKIKTQDSPKIAADVYAYYSDVRLAMREIETLAEAVHDYRDDHGIFPTSLQVLIPDYLDYLPVSPWNTSYDYFIIDTTNYIVQIVLPRTVCSDVTMVKHNADSFENYADCLLTDEEKLWLIYNQLRRIEGGIQTYHVDYNLYPTSLQELLDDHYIEYVPILDPYRHPYDYQLHINGYTLTGFGKDGKQGGTHYSTDTIISIEVPRKTMIFFKHPFGYILIQNQE</sequence>
<comment type="caution">
    <text evidence="2">The sequence shown here is derived from an EMBL/GenBank/DDBJ whole genome shotgun (WGS) entry which is preliminary data.</text>
</comment>
<dbReference type="SUPFAM" id="SSF54523">
    <property type="entry name" value="Pili subunits"/>
    <property type="match status" value="2"/>
</dbReference>
<proteinExistence type="predicted"/>
<protein>
    <recommendedName>
        <fullName evidence="1">Type II secretion system protein GspG C-terminal domain-containing protein</fullName>
    </recommendedName>
</protein>
<dbReference type="EMBL" id="MFGW01000008">
    <property type="protein sequence ID" value="OGF68233.1"/>
    <property type="molecule type" value="Genomic_DNA"/>
</dbReference>
<evidence type="ECO:0000313" key="2">
    <source>
        <dbReference type="EMBL" id="OGF68233.1"/>
    </source>
</evidence>
<dbReference type="Gene3D" id="3.30.700.10">
    <property type="entry name" value="Glycoprotein, Type 4 Pilin"/>
    <property type="match status" value="1"/>
</dbReference>
<name>A0A1F5VY24_9BACT</name>
<gene>
    <name evidence="2" type="ORF">A2Y62_16030</name>
</gene>
<dbReference type="Proteomes" id="UP000178943">
    <property type="component" value="Unassembled WGS sequence"/>
</dbReference>
<dbReference type="Pfam" id="PF08334">
    <property type="entry name" value="T2SSG"/>
    <property type="match status" value="1"/>
</dbReference>
<reference evidence="2 3" key="1">
    <citation type="journal article" date="2016" name="Nat. Commun.">
        <title>Thousands of microbial genomes shed light on interconnected biogeochemical processes in an aquifer system.</title>
        <authorList>
            <person name="Anantharaman K."/>
            <person name="Brown C.T."/>
            <person name="Hug L.A."/>
            <person name="Sharon I."/>
            <person name="Castelle C.J."/>
            <person name="Probst A.J."/>
            <person name="Thomas B.C."/>
            <person name="Singh A."/>
            <person name="Wilkins M.J."/>
            <person name="Karaoz U."/>
            <person name="Brodie E.L."/>
            <person name="Williams K.H."/>
            <person name="Hubbard S.S."/>
            <person name="Banfield J.F."/>
        </authorList>
    </citation>
    <scope>NUCLEOTIDE SEQUENCE [LARGE SCALE GENOMIC DNA]</scope>
</reference>